<accession>A0A3A5MAW1</accession>
<evidence type="ECO:0000256" key="3">
    <source>
        <dbReference type="ARBA" id="ARBA00023125"/>
    </source>
</evidence>
<dbReference type="RefSeq" id="WP_119975673.1">
    <property type="nucleotide sequence ID" value="NZ_JBHSQA010000008.1"/>
</dbReference>
<dbReference type="PANTHER" id="PTHR30408">
    <property type="entry name" value="TYPE-1 RESTRICTION ENZYME ECOKI SPECIFICITY PROTEIN"/>
    <property type="match status" value="1"/>
</dbReference>
<reference evidence="5 6" key="1">
    <citation type="submission" date="2018-09" db="EMBL/GenBank/DDBJ databases">
        <title>Novel species of Cryobacterium.</title>
        <authorList>
            <person name="Liu Q."/>
            <person name="Xin Y.-H."/>
        </authorList>
    </citation>
    <scope>NUCLEOTIDE SEQUENCE [LARGE SCALE GENOMIC DNA]</scope>
    <source>
        <strain evidence="5 6">Hh39</strain>
    </source>
</reference>
<evidence type="ECO:0000256" key="1">
    <source>
        <dbReference type="ARBA" id="ARBA00010923"/>
    </source>
</evidence>
<evidence type="ECO:0000259" key="4">
    <source>
        <dbReference type="Pfam" id="PF01420"/>
    </source>
</evidence>
<keyword evidence="5" id="KW-0378">Hydrolase</keyword>
<comment type="caution">
    <text evidence="5">The sequence shown here is derived from an EMBL/GenBank/DDBJ whole genome shotgun (WGS) entry which is preliminary data.</text>
</comment>
<dbReference type="GO" id="GO:0004519">
    <property type="term" value="F:endonuclease activity"/>
    <property type="evidence" value="ECO:0007669"/>
    <property type="project" value="UniProtKB-KW"/>
</dbReference>
<dbReference type="InterPro" id="IPR044946">
    <property type="entry name" value="Restrct_endonuc_typeI_TRD_sf"/>
</dbReference>
<dbReference type="AlphaFoldDB" id="A0A3A5MAW1"/>
<dbReference type="Gene3D" id="3.90.220.20">
    <property type="entry name" value="DNA methylase specificity domains"/>
    <property type="match status" value="2"/>
</dbReference>
<protein>
    <submittedName>
        <fullName evidence="5">Restriction endonuclease subunit S</fullName>
    </submittedName>
</protein>
<dbReference type="InterPro" id="IPR052021">
    <property type="entry name" value="Type-I_RS_S_subunit"/>
</dbReference>
<evidence type="ECO:0000313" key="6">
    <source>
        <dbReference type="Proteomes" id="UP000272015"/>
    </source>
</evidence>
<dbReference type="PANTHER" id="PTHR30408:SF12">
    <property type="entry name" value="TYPE I RESTRICTION ENZYME MJAVIII SPECIFICITY SUBUNIT"/>
    <property type="match status" value="1"/>
</dbReference>
<dbReference type="SUPFAM" id="SSF116734">
    <property type="entry name" value="DNA methylase specificity domain"/>
    <property type="match status" value="2"/>
</dbReference>
<comment type="similarity">
    <text evidence="1">Belongs to the type-I restriction system S methylase family.</text>
</comment>
<dbReference type="EMBL" id="QZVS01000091">
    <property type="protein sequence ID" value="RJT87247.1"/>
    <property type="molecule type" value="Genomic_DNA"/>
</dbReference>
<organism evidence="5 6">
    <name type="scientific">Cryobacterium melibiosiphilum</name>
    <dbReference type="NCBI Taxonomy" id="995039"/>
    <lineage>
        <taxon>Bacteria</taxon>
        <taxon>Bacillati</taxon>
        <taxon>Actinomycetota</taxon>
        <taxon>Actinomycetes</taxon>
        <taxon>Micrococcales</taxon>
        <taxon>Microbacteriaceae</taxon>
        <taxon>Cryobacterium</taxon>
    </lineage>
</organism>
<dbReference type="GO" id="GO:0003677">
    <property type="term" value="F:DNA binding"/>
    <property type="evidence" value="ECO:0007669"/>
    <property type="project" value="UniProtKB-KW"/>
</dbReference>
<evidence type="ECO:0000256" key="2">
    <source>
        <dbReference type="ARBA" id="ARBA00022747"/>
    </source>
</evidence>
<dbReference type="Pfam" id="PF01420">
    <property type="entry name" value="Methylase_S"/>
    <property type="match status" value="2"/>
</dbReference>
<keyword evidence="2" id="KW-0680">Restriction system</keyword>
<name>A0A3A5MAW1_9MICO</name>
<dbReference type="Proteomes" id="UP000272015">
    <property type="component" value="Unassembled WGS sequence"/>
</dbReference>
<dbReference type="CDD" id="cd17249">
    <property type="entry name" value="RMtype1_S_EcoR124I-TRD2-CR2_like"/>
    <property type="match status" value="1"/>
</dbReference>
<feature type="domain" description="Type I restriction modification DNA specificity" evidence="4">
    <location>
        <begin position="194"/>
        <end position="359"/>
    </location>
</feature>
<feature type="domain" description="Type I restriction modification DNA specificity" evidence="4">
    <location>
        <begin position="3"/>
        <end position="165"/>
    </location>
</feature>
<keyword evidence="5" id="KW-0540">Nuclease</keyword>
<dbReference type="InterPro" id="IPR000055">
    <property type="entry name" value="Restrct_endonuc_typeI_TRD"/>
</dbReference>
<sequence length="387" mass="42171">MSWSTARLDQVAEIVGGSTPKTGVAEYWNGDIPWVTPADLSDLSGHYIGKTPRTVTPAGLSNSGSKLLAAGSVLLSSRAPIGHVAINTVPMATNQGFKSLVPDASKVDSKFLFWWLKANKLYLQSLGNGATFKEISKAIVARVVIPLPCLVEQRRIASILDHADTLRVKRRRALLLLDELATSIFVEMFGANSGHEMQDLSDVCSAHSGGTPSKARADYWEGGLPWFSPKDLKTLNLYDAIDHVNAVVLEETALRIIPKDTVAVVVRGMILSHSFPVSRLRVQSTINQDLKALLPKNGIDPAFLAHSLIAQAPIILSKVSTAGHGTKRLDTQSLMSTQVPKASMKSQLEFRARIDRLDSHRETLVKRADALDELFASLQHRAFQGEL</sequence>
<gene>
    <name evidence="5" type="ORF">D6T64_16005</name>
</gene>
<dbReference type="GO" id="GO:0009307">
    <property type="term" value="P:DNA restriction-modification system"/>
    <property type="evidence" value="ECO:0007669"/>
    <property type="project" value="UniProtKB-KW"/>
</dbReference>
<evidence type="ECO:0000313" key="5">
    <source>
        <dbReference type="EMBL" id="RJT87247.1"/>
    </source>
</evidence>
<keyword evidence="6" id="KW-1185">Reference proteome</keyword>
<keyword evidence="5" id="KW-0255">Endonuclease</keyword>
<keyword evidence="3" id="KW-0238">DNA-binding</keyword>
<proteinExistence type="inferred from homology"/>
<dbReference type="CDD" id="cd17273">
    <property type="entry name" value="RMtype1_S_EcoJA69PI-TRD1-CR1_like"/>
    <property type="match status" value="1"/>
</dbReference>
<dbReference type="OrthoDB" id="3197085at2"/>